<keyword evidence="2" id="KW-0808">Transferase</keyword>
<comment type="caution">
    <text evidence="9">The sequence shown here is derived from an EMBL/GenBank/DDBJ whole genome shotgun (WGS) entry which is preliminary data.</text>
</comment>
<proteinExistence type="inferred from homology"/>
<dbReference type="Pfam" id="PF07005">
    <property type="entry name" value="SBD_N"/>
    <property type="match status" value="1"/>
</dbReference>
<keyword evidence="4" id="KW-0418">Kinase</keyword>
<dbReference type="GO" id="GO:0005524">
    <property type="term" value="F:ATP binding"/>
    <property type="evidence" value="ECO:0007669"/>
    <property type="project" value="UniProtKB-KW"/>
</dbReference>
<dbReference type="STRING" id="431041.FLM9_703"/>
<dbReference type="SUPFAM" id="SSF142764">
    <property type="entry name" value="YgbK-like"/>
    <property type="match status" value="1"/>
</dbReference>
<sequence length="443" mass="48537">MTKLIVIDDDPTGSQTVHSCLLLLSWRVETLVEGLRHPANVLFVLANTRALPRQDAEVRLRTICCNLRQALNRFNQEDWQLVSRGDSTLRGHFPLDAQVLSQELGPFAVLFVLPAFLPGGRTTVGGHHFLHGRPVHLSSYARDSRFGYSTSSLAAWVEQKSGGRIPQTTVTGLHWEDGSHPDRILRRLASLPQGAVVTVDASEPRHLHYFGQLIRQRRRQGHRDLCWGAASLINALVDPGPRTLTRGDLAGLRRRDARGPQPGVVLVGSHQPGADRQLAQLLTAPSVEGLEIPLEHLRQDSALTRLAASLTATLGHILQQERRTVVLYTSRGEHLRGDEAGQLELARAVARLQEMLLAPLRSSLGYGISKGGSTSDTLLRHVLGLDRVVLRGQVMPGISLVQPAGPKGQTGLPVICVPGNMGTDETLLNLHRLMEPEHNPADR</sequence>
<evidence type="ECO:0000256" key="1">
    <source>
        <dbReference type="ARBA" id="ARBA00005715"/>
    </source>
</evidence>
<evidence type="ECO:0000256" key="2">
    <source>
        <dbReference type="ARBA" id="ARBA00022679"/>
    </source>
</evidence>
<keyword evidence="6" id="KW-0119">Carbohydrate metabolism</keyword>
<organism evidence="9 10">
    <name type="scientific">Candidatus Synechococcus spongiarum 15L</name>
    <dbReference type="NCBI Taxonomy" id="1608419"/>
    <lineage>
        <taxon>Bacteria</taxon>
        <taxon>Bacillati</taxon>
        <taxon>Cyanobacteriota</taxon>
        <taxon>Cyanophyceae</taxon>
        <taxon>Synechococcales</taxon>
        <taxon>Synechococcaceae</taxon>
        <taxon>Synechococcus</taxon>
    </lineage>
</organism>
<dbReference type="Pfam" id="PF17042">
    <property type="entry name" value="NBD_C"/>
    <property type="match status" value="1"/>
</dbReference>
<dbReference type="GO" id="GO:0016301">
    <property type="term" value="F:kinase activity"/>
    <property type="evidence" value="ECO:0007669"/>
    <property type="project" value="UniProtKB-KW"/>
</dbReference>
<dbReference type="Proteomes" id="UP000035037">
    <property type="component" value="Unassembled WGS sequence"/>
</dbReference>
<gene>
    <name evidence="9" type="ORF">TQ37_10265</name>
</gene>
<evidence type="ECO:0000256" key="6">
    <source>
        <dbReference type="ARBA" id="ARBA00023277"/>
    </source>
</evidence>
<feature type="domain" description="Four-carbon acid sugar kinase N-terminal" evidence="7">
    <location>
        <begin position="4"/>
        <end position="236"/>
    </location>
</feature>
<evidence type="ECO:0000256" key="5">
    <source>
        <dbReference type="ARBA" id="ARBA00022840"/>
    </source>
</evidence>
<dbReference type="InterPro" id="IPR010737">
    <property type="entry name" value="4-carb_acid_sugar_kinase_N"/>
</dbReference>
<keyword evidence="3" id="KW-0547">Nucleotide-binding</keyword>
<feature type="domain" description="Four-carbon acid sugar kinase nucleotide binding" evidence="8">
    <location>
        <begin position="264"/>
        <end position="427"/>
    </location>
</feature>
<dbReference type="PATRIC" id="fig|1608419.3.peg.1389"/>
<comment type="similarity">
    <text evidence="1">Belongs to the four-carbon acid sugar kinase family.</text>
</comment>
<dbReference type="InterPro" id="IPR031475">
    <property type="entry name" value="NBD_C"/>
</dbReference>
<evidence type="ECO:0000313" key="10">
    <source>
        <dbReference type="Proteomes" id="UP000035037"/>
    </source>
</evidence>
<evidence type="ECO:0000259" key="8">
    <source>
        <dbReference type="Pfam" id="PF17042"/>
    </source>
</evidence>
<dbReference type="InterPro" id="IPR042213">
    <property type="entry name" value="NBD_C_sf"/>
</dbReference>
<dbReference type="AlphaFoldDB" id="A0A0G8AQZ4"/>
<dbReference type="EMBL" id="JYFQ01000220">
    <property type="protein sequence ID" value="KKZ10001.1"/>
    <property type="molecule type" value="Genomic_DNA"/>
</dbReference>
<reference evidence="9 10" key="1">
    <citation type="submission" date="2015-02" db="EMBL/GenBank/DDBJ databases">
        <authorList>
            <person name="Slaby B."/>
            <person name="Hentschel U."/>
        </authorList>
    </citation>
    <scope>NUCLEOTIDE SEQUENCE [LARGE SCALE GENOMIC DNA]</scope>
    <source>
        <strain evidence="9">15L</strain>
    </source>
</reference>
<dbReference type="InterPro" id="IPR037051">
    <property type="entry name" value="4-carb_acid_sugar_kinase_N_sf"/>
</dbReference>
<protein>
    <recommendedName>
        <fullName evidence="11">Hrp-dependent type III effector protein</fullName>
    </recommendedName>
</protein>
<keyword evidence="5" id="KW-0067">ATP-binding</keyword>
<evidence type="ECO:0000259" key="7">
    <source>
        <dbReference type="Pfam" id="PF07005"/>
    </source>
</evidence>
<reference evidence="9 10" key="2">
    <citation type="submission" date="2015-05" db="EMBL/GenBank/DDBJ databases">
        <title>Lifestyle Evolution in Cyanobacterial Symbionts of Sponges.</title>
        <authorList>
            <person name="Burgsdorf I."/>
            <person name="Slaby B.M."/>
            <person name="Handley K.M."/>
            <person name="Haber M."/>
            <person name="Blom J."/>
            <person name="Marshall C.W."/>
            <person name="Gilbert J.A."/>
            <person name="Hentschel U."/>
            <person name="Steindler L."/>
        </authorList>
    </citation>
    <scope>NUCLEOTIDE SEQUENCE [LARGE SCALE GENOMIC DNA]</scope>
    <source>
        <strain evidence="9">15L</strain>
    </source>
</reference>
<name>A0A0G8AQZ4_9SYNE</name>
<evidence type="ECO:0000256" key="3">
    <source>
        <dbReference type="ARBA" id="ARBA00022741"/>
    </source>
</evidence>
<evidence type="ECO:0000256" key="4">
    <source>
        <dbReference type="ARBA" id="ARBA00022777"/>
    </source>
</evidence>
<dbReference type="Gene3D" id="3.40.980.20">
    <property type="entry name" value="Four-carbon acid sugar kinase, nucleotide binding domain"/>
    <property type="match status" value="1"/>
</dbReference>
<accession>A0A0G8AQZ4</accession>
<evidence type="ECO:0008006" key="11">
    <source>
        <dbReference type="Google" id="ProtNLM"/>
    </source>
</evidence>
<dbReference type="Gene3D" id="3.40.50.10840">
    <property type="entry name" value="Putative sugar-binding, N-terminal domain"/>
    <property type="match status" value="1"/>
</dbReference>
<evidence type="ECO:0000313" key="9">
    <source>
        <dbReference type="EMBL" id="KKZ10001.1"/>
    </source>
</evidence>